<name>A0AAV3NKQ7_LITER</name>
<feature type="compositionally biased region" description="Polar residues" evidence="9">
    <location>
        <begin position="599"/>
        <end position="614"/>
    </location>
</feature>
<dbReference type="PANTHER" id="PTHR22951:SF97">
    <property type="entry name" value="ENTH DOMAIN-CONTAINING PROTEIN"/>
    <property type="match status" value="1"/>
</dbReference>
<evidence type="ECO:0000256" key="9">
    <source>
        <dbReference type="SAM" id="MobiDB-lite"/>
    </source>
</evidence>
<dbReference type="InterPro" id="IPR045192">
    <property type="entry name" value="AP180-like"/>
</dbReference>
<dbReference type="GO" id="GO:0048268">
    <property type="term" value="P:clathrin coat assembly"/>
    <property type="evidence" value="ECO:0007669"/>
    <property type="project" value="InterPro"/>
</dbReference>
<dbReference type="InterPro" id="IPR048050">
    <property type="entry name" value="ANTH_N_plant"/>
</dbReference>
<dbReference type="Proteomes" id="UP001454036">
    <property type="component" value="Unassembled WGS sequence"/>
</dbReference>
<feature type="region of interest" description="Disordered" evidence="9">
    <location>
        <begin position="314"/>
        <end position="351"/>
    </location>
</feature>
<evidence type="ECO:0000256" key="1">
    <source>
        <dbReference type="ARBA" id="ARBA00004132"/>
    </source>
</evidence>
<dbReference type="GO" id="GO:0005545">
    <property type="term" value="F:1-phosphatidylinositol binding"/>
    <property type="evidence" value="ECO:0007669"/>
    <property type="project" value="InterPro"/>
</dbReference>
<feature type="compositionally biased region" description="Basic and acidic residues" evidence="9">
    <location>
        <begin position="327"/>
        <end position="349"/>
    </location>
</feature>
<dbReference type="InterPro" id="IPR011417">
    <property type="entry name" value="ANTH_dom"/>
</dbReference>
<evidence type="ECO:0000256" key="6">
    <source>
        <dbReference type="ARBA" id="ARBA00023136"/>
    </source>
</evidence>
<keyword evidence="12" id="KW-1185">Reference proteome</keyword>
<dbReference type="Gene3D" id="1.25.40.90">
    <property type="match status" value="1"/>
</dbReference>
<accession>A0AAV3NKQ7</accession>
<keyword evidence="7" id="KW-0168">Coated pit</keyword>
<dbReference type="GO" id="GO:0030136">
    <property type="term" value="C:clathrin-coated vesicle"/>
    <property type="evidence" value="ECO:0007669"/>
    <property type="project" value="UniProtKB-SubCell"/>
</dbReference>
<feature type="domain" description="ENTH" evidence="10">
    <location>
        <begin position="29"/>
        <end position="167"/>
    </location>
</feature>
<dbReference type="GO" id="GO:0006900">
    <property type="term" value="P:vesicle budding from membrane"/>
    <property type="evidence" value="ECO:0007669"/>
    <property type="project" value="TreeGrafter"/>
</dbReference>
<comment type="caution">
    <text evidence="11">The sequence shown here is derived from an EMBL/GenBank/DDBJ whole genome shotgun (WGS) entry which is preliminary data.</text>
</comment>
<proteinExistence type="predicted"/>
<dbReference type="GO" id="GO:0005905">
    <property type="term" value="C:clathrin-coated pit"/>
    <property type="evidence" value="ECO:0007669"/>
    <property type="project" value="UniProtKB-SubCell"/>
</dbReference>
<feature type="compositionally biased region" description="Polar residues" evidence="9">
    <location>
        <begin position="314"/>
        <end position="324"/>
    </location>
</feature>
<keyword evidence="4" id="KW-0254">Endocytosis</keyword>
<dbReference type="InterPro" id="IPR008942">
    <property type="entry name" value="ENTH_VHS"/>
</dbReference>
<protein>
    <submittedName>
        <fullName evidence="11">Vesicle coat protein</fullName>
    </submittedName>
</protein>
<dbReference type="SMART" id="SM00273">
    <property type="entry name" value="ENTH"/>
    <property type="match status" value="1"/>
</dbReference>
<evidence type="ECO:0000256" key="4">
    <source>
        <dbReference type="ARBA" id="ARBA00022583"/>
    </source>
</evidence>
<feature type="region of interest" description="Disordered" evidence="9">
    <location>
        <begin position="496"/>
        <end position="620"/>
    </location>
</feature>
<dbReference type="SUPFAM" id="SSF89009">
    <property type="entry name" value="GAT-like domain"/>
    <property type="match status" value="1"/>
</dbReference>
<dbReference type="InterPro" id="IPR014712">
    <property type="entry name" value="ANTH_dom_sf"/>
</dbReference>
<keyword evidence="5" id="KW-0333">Golgi apparatus</keyword>
<dbReference type="GO" id="GO:0005546">
    <property type="term" value="F:phosphatidylinositol-4,5-bisphosphate binding"/>
    <property type="evidence" value="ECO:0007669"/>
    <property type="project" value="TreeGrafter"/>
</dbReference>
<gene>
    <name evidence="11" type="ORF">LIER_00080</name>
</gene>
<dbReference type="Gene3D" id="1.20.58.150">
    <property type="entry name" value="ANTH domain"/>
    <property type="match status" value="1"/>
</dbReference>
<dbReference type="EMBL" id="BAABME010000005">
    <property type="protein sequence ID" value="GAA0138312.1"/>
    <property type="molecule type" value="Genomic_DNA"/>
</dbReference>
<evidence type="ECO:0000256" key="7">
    <source>
        <dbReference type="ARBA" id="ARBA00023176"/>
    </source>
</evidence>
<evidence type="ECO:0000313" key="11">
    <source>
        <dbReference type="EMBL" id="GAA0138312.1"/>
    </source>
</evidence>
<evidence type="ECO:0000313" key="12">
    <source>
        <dbReference type="Proteomes" id="UP001454036"/>
    </source>
</evidence>
<reference evidence="11 12" key="1">
    <citation type="submission" date="2024-01" db="EMBL/GenBank/DDBJ databases">
        <title>The complete chloroplast genome sequence of Lithospermum erythrorhizon: insights into the phylogenetic relationship among Boraginaceae species and the maternal lineages of purple gromwells.</title>
        <authorList>
            <person name="Okada T."/>
            <person name="Watanabe K."/>
        </authorList>
    </citation>
    <scope>NUCLEOTIDE SEQUENCE [LARGE SCALE GENOMIC DNA]</scope>
</reference>
<dbReference type="GO" id="GO:0005794">
    <property type="term" value="C:Golgi apparatus"/>
    <property type="evidence" value="ECO:0007669"/>
    <property type="project" value="UniProtKB-SubCell"/>
</dbReference>
<dbReference type="Pfam" id="PF07651">
    <property type="entry name" value="ANTH"/>
    <property type="match status" value="1"/>
</dbReference>
<dbReference type="PANTHER" id="PTHR22951">
    <property type="entry name" value="CLATHRIN ASSEMBLY PROTEIN"/>
    <property type="match status" value="1"/>
</dbReference>
<organism evidence="11 12">
    <name type="scientific">Lithospermum erythrorhizon</name>
    <name type="common">Purple gromwell</name>
    <name type="synonym">Lithospermum officinale var. erythrorhizon</name>
    <dbReference type="NCBI Taxonomy" id="34254"/>
    <lineage>
        <taxon>Eukaryota</taxon>
        <taxon>Viridiplantae</taxon>
        <taxon>Streptophyta</taxon>
        <taxon>Embryophyta</taxon>
        <taxon>Tracheophyta</taxon>
        <taxon>Spermatophyta</taxon>
        <taxon>Magnoliopsida</taxon>
        <taxon>eudicotyledons</taxon>
        <taxon>Gunneridae</taxon>
        <taxon>Pentapetalae</taxon>
        <taxon>asterids</taxon>
        <taxon>lamiids</taxon>
        <taxon>Boraginales</taxon>
        <taxon>Boraginaceae</taxon>
        <taxon>Boraginoideae</taxon>
        <taxon>Lithospermeae</taxon>
        <taxon>Lithospermum</taxon>
    </lineage>
</organism>
<evidence type="ECO:0000256" key="2">
    <source>
        <dbReference type="ARBA" id="ARBA00004555"/>
    </source>
</evidence>
<feature type="compositionally biased region" description="Polar residues" evidence="9">
    <location>
        <begin position="520"/>
        <end position="548"/>
    </location>
</feature>
<sequence>MASSGNAAQQGFRKALGALKDSTKVGMANLNSGYKAIDIAIVKATNHEEALPKEKHVRIIFNAVCAGRARADVAYCIHGLARRLTKTHNWAVALKTLLVIHRAMRELDSTVCEELANYTSRGGRMLNISYFKDESSSLAWEYSSWIRSYALYLQECLECFRILNYDVQRERSRTKNLDTPDLLERLPALQRLLLRLLECQPLLRARYNFLISFALSLVASESVNIYVAITDGILNLVDKYFTMQQKDAVQAIEIYRKEIEQAEKLAHFFEMCRGMEFGRGETYAKITQPPASFLVSMEEYIKDSQQTLMLTWTPNEDESSTSPTKIIVEDNKDSAEDRENSDAEAKEETASATPLIIPDLMSLDYDESEVATEPCEADALSQALVAPEDISNDATTSESTGWELALVTDAKPASTSIYRPDGGVDKSLLDSLYDAASAISNMSGNYQTLEGSSSNPFEVVNYEQNNYYEPSSVAPPTFQEPYYSNVGYPTNFQEQYYAPSNEGYPTSGHDPTNFPDPYNAPSNVGYPTNGQDPTNLQEPHNTPSNAEYPTSGEDPNCTPSSIVTPTLVEGSDVQSPLNAQESGETPTNIEPTESHMQQEDQSLTGHDNAKQQVNPFDFSW</sequence>
<comment type="subcellular location">
    <subcellularLocation>
        <location evidence="1">Cytoplasmic vesicle</location>
        <location evidence="1">Clathrin-coated vesicle</location>
    </subcellularLocation>
    <subcellularLocation>
        <location evidence="2">Golgi apparatus</location>
    </subcellularLocation>
    <subcellularLocation>
        <location evidence="3">Membrane</location>
        <location evidence="3">Clathrin-coated pit</location>
    </subcellularLocation>
</comment>
<evidence type="ECO:0000256" key="8">
    <source>
        <dbReference type="ARBA" id="ARBA00023329"/>
    </source>
</evidence>
<dbReference type="GO" id="GO:0032050">
    <property type="term" value="F:clathrin heavy chain binding"/>
    <property type="evidence" value="ECO:0007669"/>
    <property type="project" value="TreeGrafter"/>
</dbReference>
<dbReference type="GO" id="GO:0000149">
    <property type="term" value="F:SNARE binding"/>
    <property type="evidence" value="ECO:0007669"/>
    <property type="project" value="TreeGrafter"/>
</dbReference>
<evidence type="ECO:0000256" key="5">
    <source>
        <dbReference type="ARBA" id="ARBA00023034"/>
    </source>
</evidence>
<dbReference type="AlphaFoldDB" id="A0AAV3NKQ7"/>
<dbReference type="PROSITE" id="PS50942">
    <property type="entry name" value="ENTH"/>
    <property type="match status" value="1"/>
</dbReference>
<dbReference type="SUPFAM" id="SSF48464">
    <property type="entry name" value="ENTH/VHS domain"/>
    <property type="match status" value="1"/>
</dbReference>
<keyword evidence="8" id="KW-0968">Cytoplasmic vesicle</keyword>
<dbReference type="GO" id="GO:0072583">
    <property type="term" value="P:clathrin-dependent endocytosis"/>
    <property type="evidence" value="ECO:0007669"/>
    <property type="project" value="InterPro"/>
</dbReference>
<evidence type="ECO:0000259" key="10">
    <source>
        <dbReference type="PROSITE" id="PS50942"/>
    </source>
</evidence>
<keyword evidence="11" id="KW-0946">Virion</keyword>
<feature type="compositionally biased region" description="Polar residues" evidence="9">
    <location>
        <begin position="572"/>
        <end position="591"/>
    </location>
</feature>
<dbReference type="InterPro" id="IPR013809">
    <property type="entry name" value="ENTH"/>
</dbReference>
<dbReference type="CDD" id="cd03564">
    <property type="entry name" value="ANTH_N"/>
    <property type="match status" value="1"/>
</dbReference>
<keyword evidence="6" id="KW-0472">Membrane</keyword>
<dbReference type="FunFam" id="1.20.58.150:FF:000005">
    <property type="entry name" value="putative clathrin assembly protein At2g25430"/>
    <property type="match status" value="1"/>
</dbReference>
<evidence type="ECO:0000256" key="3">
    <source>
        <dbReference type="ARBA" id="ARBA00004600"/>
    </source>
</evidence>
<keyword evidence="11" id="KW-0167">Capsid protein</keyword>